<dbReference type="Proteomes" id="UP001161691">
    <property type="component" value="Unassembled WGS sequence"/>
</dbReference>
<sequence>MNRLLIAYTLIVIVIILFFSMTILENTNRALRVDAANSQAQAIQRAANYFEQKEATIKVLIQQLYLNPAQSQDMLEYLSKKIDTFDEEDFSQSSPIRYYLDSAAFQDEDIMDALIYKKNGQNLLVRSNYMSLDNDDYLNRNIVLYNAMDDHFYGLTLTPTYLQSYSSLPKKPIFTLSGNIRGGTGTTTFDRSIAILSVNFNTERIAGLFEQLIDRKFPMTLLVLNQEGKVVIDTSNRYYEGVYPYFEQVKESRQDARLDEVSMVQTVHSEKLGYYVTAVLPHAEIYDKSRSTRNLIVLIALLSIVFAIVLGVISIRFLARRIKYINKAIQKVQVGDFTYRIPIDNTKDEISNIAVNFNQMCDWIVNYIEKGYLSELKQNEARLYALQSQIDPHFLYNTLEIIRMEALASGNEQVSHMIEILSQLFRNSIKGDRYVQIKDELRFCENYLELYNIRYADHLFVKYQIETDILEFGVMKHLLQPILENCIVHGLKPHVANNQITVKGYRQADDIIIEIADNGKGMDGAELEKIKRALAASDIPDRQTIGIMNVHQRIRLAFGPAYGLSIGSVSDQGTVVALRMPAKSKEELLADAESYHRGR</sequence>
<evidence type="ECO:0000256" key="7">
    <source>
        <dbReference type="SAM" id="Phobius"/>
    </source>
</evidence>
<evidence type="ECO:0000256" key="1">
    <source>
        <dbReference type="ARBA" id="ARBA00004651"/>
    </source>
</evidence>
<evidence type="ECO:0000256" key="4">
    <source>
        <dbReference type="ARBA" id="ARBA00022679"/>
    </source>
</evidence>
<comment type="subcellular location">
    <subcellularLocation>
        <location evidence="1">Cell membrane</location>
        <topology evidence="1">Multi-pass membrane protein</topology>
    </subcellularLocation>
</comment>
<protein>
    <submittedName>
        <fullName evidence="9">Histidine kinase</fullName>
    </submittedName>
</protein>
<keyword evidence="4" id="KW-0808">Transferase</keyword>
<dbReference type="Pfam" id="PF00672">
    <property type="entry name" value="HAMP"/>
    <property type="match status" value="1"/>
</dbReference>
<dbReference type="CDD" id="cd06225">
    <property type="entry name" value="HAMP"/>
    <property type="match status" value="1"/>
</dbReference>
<dbReference type="SMART" id="SM00304">
    <property type="entry name" value="HAMP"/>
    <property type="match status" value="1"/>
</dbReference>
<dbReference type="Pfam" id="PF06580">
    <property type="entry name" value="His_kinase"/>
    <property type="match status" value="1"/>
</dbReference>
<reference evidence="9" key="1">
    <citation type="submission" date="2023-04" db="EMBL/GenBank/DDBJ databases">
        <title>Comparative genomic analysis of Cohnella hashimotonis sp. nov., isolated from the International Space Station.</title>
        <authorList>
            <person name="Venkateswaran K."/>
            <person name="Simpson A."/>
        </authorList>
    </citation>
    <scope>NUCLEOTIDE SEQUENCE</scope>
    <source>
        <strain evidence="9">F6_2S_P_1</strain>
    </source>
</reference>
<dbReference type="SUPFAM" id="SSF158472">
    <property type="entry name" value="HAMP domain-like"/>
    <property type="match status" value="1"/>
</dbReference>
<dbReference type="InterPro" id="IPR050640">
    <property type="entry name" value="Bact_2-comp_sensor_kinase"/>
</dbReference>
<dbReference type="PANTHER" id="PTHR34220:SF7">
    <property type="entry name" value="SENSOR HISTIDINE KINASE YPDA"/>
    <property type="match status" value="1"/>
</dbReference>
<dbReference type="InterPro" id="IPR003660">
    <property type="entry name" value="HAMP_dom"/>
</dbReference>
<keyword evidence="2" id="KW-1003">Cell membrane</keyword>
<keyword evidence="3" id="KW-0597">Phosphoprotein</keyword>
<dbReference type="GO" id="GO:0016301">
    <property type="term" value="F:kinase activity"/>
    <property type="evidence" value="ECO:0007669"/>
    <property type="project" value="UniProtKB-KW"/>
</dbReference>
<evidence type="ECO:0000313" key="10">
    <source>
        <dbReference type="Proteomes" id="UP001161691"/>
    </source>
</evidence>
<evidence type="ECO:0000256" key="6">
    <source>
        <dbReference type="ARBA" id="ARBA00023136"/>
    </source>
</evidence>
<keyword evidence="10" id="KW-1185">Reference proteome</keyword>
<proteinExistence type="predicted"/>
<dbReference type="PANTHER" id="PTHR34220">
    <property type="entry name" value="SENSOR HISTIDINE KINASE YPDA"/>
    <property type="match status" value="1"/>
</dbReference>
<dbReference type="InterPro" id="IPR003594">
    <property type="entry name" value="HATPase_dom"/>
</dbReference>
<name>A0ABT6TNR3_9BACL</name>
<dbReference type="InterPro" id="IPR010559">
    <property type="entry name" value="Sig_transdc_His_kin_internal"/>
</dbReference>
<dbReference type="Gene3D" id="3.30.565.10">
    <property type="entry name" value="Histidine kinase-like ATPase, C-terminal domain"/>
    <property type="match status" value="1"/>
</dbReference>
<keyword evidence="5 9" id="KW-0418">Kinase</keyword>
<dbReference type="InterPro" id="IPR036890">
    <property type="entry name" value="HATPase_C_sf"/>
</dbReference>
<evidence type="ECO:0000256" key="5">
    <source>
        <dbReference type="ARBA" id="ARBA00022777"/>
    </source>
</evidence>
<dbReference type="Pfam" id="PF02518">
    <property type="entry name" value="HATPase_c"/>
    <property type="match status" value="1"/>
</dbReference>
<evidence type="ECO:0000256" key="3">
    <source>
        <dbReference type="ARBA" id="ARBA00022553"/>
    </source>
</evidence>
<evidence type="ECO:0000256" key="2">
    <source>
        <dbReference type="ARBA" id="ARBA00022475"/>
    </source>
</evidence>
<feature type="transmembrane region" description="Helical" evidence="7">
    <location>
        <begin position="295"/>
        <end position="319"/>
    </location>
</feature>
<dbReference type="EMBL" id="JAGRPV010000001">
    <property type="protein sequence ID" value="MDI4647472.1"/>
    <property type="molecule type" value="Genomic_DNA"/>
</dbReference>
<keyword evidence="7" id="KW-1133">Transmembrane helix</keyword>
<keyword evidence="7" id="KW-0812">Transmembrane</keyword>
<feature type="transmembrane region" description="Helical" evidence="7">
    <location>
        <begin position="6"/>
        <end position="24"/>
    </location>
</feature>
<dbReference type="RefSeq" id="WP_282910236.1">
    <property type="nucleotide sequence ID" value="NZ_JAGRPV010000001.1"/>
</dbReference>
<dbReference type="PROSITE" id="PS50885">
    <property type="entry name" value="HAMP"/>
    <property type="match status" value="1"/>
</dbReference>
<dbReference type="SUPFAM" id="SSF55874">
    <property type="entry name" value="ATPase domain of HSP90 chaperone/DNA topoisomerase II/histidine kinase"/>
    <property type="match status" value="1"/>
</dbReference>
<accession>A0ABT6TNR3</accession>
<organism evidence="9 10">
    <name type="scientific">Cohnella hashimotonis</name>
    <dbReference type="NCBI Taxonomy" id="2826895"/>
    <lineage>
        <taxon>Bacteria</taxon>
        <taxon>Bacillati</taxon>
        <taxon>Bacillota</taxon>
        <taxon>Bacilli</taxon>
        <taxon>Bacillales</taxon>
        <taxon>Paenibacillaceae</taxon>
        <taxon>Cohnella</taxon>
    </lineage>
</organism>
<gene>
    <name evidence="9" type="ORF">KB449_21050</name>
</gene>
<evidence type="ECO:0000259" key="8">
    <source>
        <dbReference type="PROSITE" id="PS50885"/>
    </source>
</evidence>
<comment type="caution">
    <text evidence="9">The sequence shown here is derived from an EMBL/GenBank/DDBJ whole genome shotgun (WGS) entry which is preliminary data.</text>
</comment>
<dbReference type="Gene3D" id="6.10.340.10">
    <property type="match status" value="1"/>
</dbReference>
<evidence type="ECO:0000313" key="9">
    <source>
        <dbReference type="EMBL" id="MDI4647472.1"/>
    </source>
</evidence>
<feature type="domain" description="HAMP" evidence="8">
    <location>
        <begin position="316"/>
        <end position="369"/>
    </location>
</feature>
<keyword evidence="6 7" id="KW-0472">Membrane</keyword>